<organism evidence="13 14">
    <name type="scientific">Halobaculum saliterrae</name>
    <dbReference type="NCBI Taxonomy" id="2073113"/>
    <lineage>
        <taxon>Archaea</taxon>
        <taxon>Methanobacteriati</taxon>
        <taxon>Methanobacteriota</taxon>
        <taxon>Stenosarchaea group</taxon>
        <taxon>Halobacteria</taxon>
        <taxon>Halobacteriales</taxon>
        <taxon>Haloferacaceae</taxon>
        <taxon>Halobaculum</taxon>
    </lineage>
</organism>
<keyword evidence="3 12" id="KW-0812">Transmembrane</keyword>
<evidence type="ECO:0000256" key="1">
    <source>
        <dbReference type="ARBA" id="ARBA00004141"/>
    </source>
</evidence>
<gene>
    <name evidence="13" type="ORF">GRX01_09440</name>
</gene>
<dbReference type="PANTHER" id="PTHR35457:SF1">
    <property type="entry name" value="HEME A SYNTHASE"/>
    <property type="match status" value="1"/>
</dbReference>
<keyword evidence="14" id="KW-1185">Reference proteome</keyword>
<dbReference type="GO" id="GO:0016020">
    <property type="term" value="C:membrane"/>
    <property type="evidence" value="ECO:0007669"/>
    <property type="project" value="UniProtKB-SubCell"/>
</dbReference>
<keyword evidence="4" id="KW-0479">Metal-binding</keyword>
<comment type="pathway">
    <text evidence="11">Porphyrin-containing compound metabolism.</text>
</comment>
<evidence type="ECO:0000256" key="7">
    <source>
        <dbReference type="ARBA" id="ARBA00023004"/>
    </source>
</evidence>
<dbReference type="GO" id="GO:0016491">
    <property type="term" value="F:oxidoreductase activity"/>
    <property type="evidence" value="ECO:0007669"/>
    <property type="project" value="UniProtKB-KW"/>
</dbReference>
<evidence type="ECO:0000256" key="10">
    <source>
        <dbReference type="ARBA" id="ARBA00023157"/>
    </source>
</evidence>
<dbReference type="EMBL" id="WUUS01000005">
    <property type="protein sequence ID" value="MXR41559.1"/>
    <property type="molecule type" value="Genomic_DNA"/>
</dbReference>
<accession>A0A6B0T4Z4</accession>
<keyword evidence="2" id="KW-1003">Cell membrane</keyword>
<dbReference type="OrthoDB" id="336837at2157"/>
<dbReference type="GO" id="GO:0006784">
    <property type="term" value="P:heme A biosynthetic process"/>
    <property type="evidence" value="ECO:0007669"/>
    <property type="project" value="InterPro"/>
</dbReference>
<comment type="subcellular location">
    <subcellularLocation>
        <location evidence="1">Membrane</location>
        <topology evidence="1">Multi-pass membrane protein</topology>
    </subcellularLocation>
</comment>
<reference evidence="13 14" key="1">
    <citation type="submission" date="2019-12" db="EMBL/GenBank/DDBJ databases">
        <title>Isolation and characterization of three novel carbon monoxide-oxidizing members of Halobacteria from salione crusts and soils.</title>
        <authorList>
            <person name="Myers M.R."/>
            <person name="King G.M."/>
        </authorList>
    </citation>
    <scope>NUCLEOTIDE SEQUENCE [LARGE SCALE GENOMIC DNA]</scope>
    <source>
        <strain evidence="13 14">WSA2</strain>
    </source>
</reference>
<protein>
    <submittedName>
        <fullName evidence="13">Cytochrome oxidase assembly protein</fullName>
    </submittedName>
</protein>
<evidence type="ECO:0000256" key="6">
    <source>
        <dbReference type="ARBA" id="ARBA00023002"/>
    </source>
</evidence>
<dbReference type="Proteomes" id="UP000437065">
    <property type="component" value="Unassembled WGS sequence"/>
</dbReference>
<proteinExistence type="predicted"/>
<evidence type="ECO:0000313" key="13">
    <source>
        <dbReference type="EMBL" id="MXR41559.1"/>
    </source>
</evidence>
<evidence type="ECO:0000256" key="2">
    <source>
        <dbReference type="ARBA" id="ARBA00022475"/>
    </source>
</evidence>
<keyword evidence="7" id="KW-0408">Iron</keyword>
<evidence type="ECO:0000256" key="11">
    <source>
        <dbReference type="ARBA" id="ARBA00023444"/>
    </source>
</evidence>
<evidence type="ECO:0000256" key="8">
    <source>
        <dbReference type="ARBA" id="ARBA00023133"/>
    </source>
</evidence>
<dbReference type="PANTHER" id="PTHR35457">
    <property type="entry name" value="HEME A SYNTHASE"/>
    <property type="match status" value="1"/>
</dbReference>
<dbReference type="Pfam" id="PF02628">
    <property type="entry name" value="COX15-CtaA"/>
    <property type="match status" value="1"/>
</dbReference>
<dbReference type="GO" id="GO:0046872">
    <property type="term" value="F:metal ion binding"/>
    <property type="evidence" value="ECO:0007669"/>
    <property type="project" value="UniProtKB-KW"/>
</dbReference>
<keyword evidence="5 12" id="KW-1133">Transmembrane helix</keyword>
<evidence type="ECO:0000256" key="5">
    <source>
        <dbReference type="ARBA" id="ARBA00022989"/>
    </source>
</evidence>
<name>A0A6B0T4Z4_9EURY</name>
<feature type="transmembrane region" description="Helical" evidence="12">
    <location>
        <begin position="129"/>
        <end position="152"/>
    </location>
</feature>
<feature type="transmembrane region" description="Helical" evidence="12">
    <location>
        <begin position="254"/>
        <end position="274"/>
    </location>
</feature>
<dbReference type="InterPro" id="IPR003780">
    <property type="entry name" value="COX15/CtaA_fam"/>
</dbReference>
<evidence type="ECO:0000256" key="12">
    <source>
        <dbReference type="SAM" id="Phobius"/>
    </source>
</evidence>
<keyword evidence="9 12" id="KW-0472">Membrane</keyword>
<dbReference type="InterPro" id="IPR050450">
    <property type="entry name" value="COX15/CtaA_HemeA_synthase"/>
</dbReference>
<keyword evidence="10" id="KW-1015">Disulfide bond</keyword>
<keyword evidence="6" id="KW-0560">Oxidoreductase</keyword>
<evidence type="ECO:0000256" key="9">
    <source>
        <dbReference type="ARBA" id="ARBA00023136"/>
    </source>
</evidence>
<feature type="transmembrane region" description="Helical" evidence="12">
    <location>
        <begin position="95"/>
        <end position="117"/>
    </location>
</feature>
<keyword evidence="8" id="KW-0350">Heme biosynthesis</keyword>
<feature type="transmembrane region" description="Helical" evidence="12">
    <location>
        <begin position="65"/>
        <end position="83"/>
    </location>
</feature>
<evidence type="ECO:0000256" key="3">
    <source>
        <dbReference type="ARBA" id="ARBA00022692"/>
    </source>
</evidence>
<comment type="caution">
    <text evidence="13">The sequence shown here is derived from an EMBL/GenBank/DDBJ whole genome shotgun (WGS) entry which is preliminary data.</text>
</comment>
<sequence length="291" mass="30816">MSRGPDWLSFRRYAAFTTGMALTLISLGIYTAATGAGLACAQQWPLCDGGVLPQSIPSFIEWFHRLWAMVTGFFILGAAVWAWRARGEVSTRGRYAVTLATVLTPMQAIFGAITVTLNGALPGGYSAPVHAAHFLTGFSIFALLSYTTLLAYDGRFSRDALSRSRIAVGVGLVGLLVAWVFARIDPVSSYGPPEQAAFFAASLSAFAGLLAATRWLGELDELIPRVATGAAGALLFVGMVLGRDLVVYSAGVRFVNWLVIAAAVALTAGAAWVLRGVEPEVSEPVYGSTDD</sequence>
<dbReference type="RefSeq" id="WP_159666194.1">
    <property type="nucleotide sequence ID" value="NZ_WUUS01000005.1"/>
</dbReference>
<feature type="transmembrane region" description="Helical" evidence="12">
    <location>
        <begin position="222"/>
        <end position="242"/>
    </location>
</feature>
<feature type="transmembrane region" description="Helical" evidence="12">
    <location>
        <begin position="164"/>
        <end position="184"/>
    </location>
</feature>
<dbReference type="AlphaFoldDB" id="A0A6B0T4Z4"/>
<evidence type="ECO:0000313" key="14">
    <source>
        <dbReference type="Proteomes" id="UP000437065"/>
    </source>
</evidence>
<evidence type="ECO:0000256" key="4">
    <source>
        <dbReference type="ARBA" id="ARBA00022723"/>
    </source>
</evidence>